<name>A0A9P4LJ59_9PLEO</name>
<keyword evidence="3" id="KW-1185">Reference proteome</keyword>
<dbReference type="InterPro" id="IPR000210">
    <property type="entry name" value="BTB/POZ_dom"/>
</dbReference>
<feature type="domain" description="BTB" evidence="1">
    <location>
        <begin position="4"/>
        <end position="75"/>
    </location>
</feature>
<dbReference type="OrthoDB" id="1022638at2759"/>
<dbReference type="EMBL" id="ML978208">
    <property type="protein sequence ID" value="KAF2028831.1"/>
    <property type="molecule type" value="Genomic_DNA"/>
</dbReference>
<gene>
    <name evidence="2" type="ORF">EK21DRAFT_113524</name>
</gene>
<dbReference type="Gene3D" id="3.30.710.10">
    <property type="entry name" value="Potassium Channel Kv1.1, Chain A"/>
    <property type="match status" value="1"/>
</dbReference>
<dbReference type="SUPFAM" id="SSF54695">
    <property type="entry name" value="POZ domain"/>
    <property type="match status" value="1"/>
</dbReference>
<proteinExistence type="predicted"/>
<accession>A0A9P4LJ59</accession>
<dbReference type="Proteomes" id="UP000799777">
    <property type="component" value="Unassembled WGS sequence"/>
</dbReference>
<protein>
    <recommendedName>
        <fullName evidence="1">BTB domain-containing protein</fullName>
    </recommendedName>
</protein>
<sequence>MGTKVIAVRVGPEPKHTDFSVHENLIRLSSPFFEAALGRDWKEAKERIGKLPDCNAHAFRVYTHWIYTGQLNTKLQFDQSSPTDGQWEWANLVKAYLLGDYLQDIDFKDTVMDAMIDWADYATRECGNASPHSSVEVYQHTRIGSPLRWILLDSTTWRLTNNFAVSMSDFQFPSEFLAFIVTALTDRIRTGKTVRPSFLDKRYCHYHCHRDRTCYQDKDKSSHKKVGVDVLEPVRMIL</sequence>
<dbReference type="PANTHER" id="PTHR47843:SF2">
    <property type="entry name" value="BTB DOMAIN-CONTAINING PROTEIN"/>
    <property type="match status" value="1"/>
</dbReference>
<dbReference type="PANTHER" id="PTHR47843">
    <property type="entry name" value="BTB DOMAIN-CONTAINING PROTEIN-RELATED"/>
    <property type="match status" value="1"/>
</dbReference>
<comment type="caution">
    <text evidence="2">The sequence shown here is derived from an EMBL/GenBank/DDBJ whole genome shotgun (WGS) entry which is preliminary data.</text>
</comment>
<evidence type="ECO:0000313" key="2">
    <source>
        <dbReference type="EMBL" id="KAF2028831.1"/>
    </source>
</evidence>
<dbReference type="PROSITE" id="PS50097">
    <property type="entry name" value="BTB"/>
    <property type="match status" value="1"/>
</dbReference>
<evidence type="ECO:0000259" key="1">
    <source>
        <dbReference type="PROSITE" id="PS50097"/>
    </source>
</evidence>
<dbReference type="InterPro" id="IPR011333">
    <property type="entry name" value="SKP1/BTB/POZ_sf"/>
</dbReference>
<reference evidence="2" key="1">
    <citation type="journal article" date="2020" name="Stud. Mycol.">
        <title>101 Dothideomycetes genomes: a test case for predicting lifestyles and emergence of pathogens.</title>
        <authorList>
            <person name="Haridas S."/>
            <person name="Albert R."/>
            <person name="Binder M."/>
            <person name="Bloem J."/>
            <person name="Labutti K."/>
            <person name="Salamov A."/>
            <person name="Andreopoulos B."/>
            <person name="Baker S."/>
            <person name="Barry K."/>
            <person name="Bills G."/>
            <person name="Bluhm B."/>
            <person name="Cannon C."/>
            <person name="Castanera R."/>
            <person name="Culley D."/>
            <person name="Daum C."/>
            <person name="Ezra D."/>
            <person name="Gonzalez J."/>
            <person name="Henrissat B."/>
            <person name="Kuo A."/>
            <person name="Liang C."/>
            <person name="Lipzen A."/>
            <person name="Lutzoni F."/>
            <person name="Magnuson J."/>
            <person name="Mondo S."/>
            <person name="Nolan M."/>
            <person name="Ohm R."/>
            <person name="Pangilinan J."/>
            <person name="Park H.-J."/>
            <person name="Ramirez L."/>
            <person name="Alfaro M."/>
            <person name="Sun H."/>
            <person name="Tritt A."/>
            <person name="Yoshinaga Y."/>
            <person name="Zwiers L.-H."/>
            <person name="Turgeon B."/>
            <person name="Goodwin S."/>
            <person name="Spatafora J."/>
            <person name="Crous P."/>
            <person name="Grigoriev I."/>
        </authorList>
    </citation>
    <scope>NUCLEOTIDE SEQUENCE</scope>
    <source>
        <strain evidence="2">CBS 110217</strain>
    </source>
</reference>
<dbReference type="AlphaFoldDB" id="A0A9P4LJ59"/>
<dbReference type="CDD" id="cd18186">
    <property type="entry name" value="BTB_POZ_ZBTB_KLHL-like"/>
    <property type="match status" value="1"/>
</dbReference>
<organism evidence="2 3">
    <name type="scientific">Setomelanomma holmii</name>
    <dbReference type="NCBI Taxonomy" id="210430"/>
    <lineage>
        <taxon>Eukaryota</taxon>
        <taxon>Fungi</taxon>
        <taxon>Dikarya</taxon>
        <taxon>Ascomycota</taxon>
        <taxon>Pezizomycotina</taxon>
        <taxon>Dothideomycetes</taxon>
        <taxon>Pleosporomycetidae</taxon>
        <taxon>Pleosporales</taxon>
        <taxon>Pleosporineae</taxon>
        <taxon>Phaeosphaeriaceae</taxon>
        <taxon>Setomelanomma</taxon>
    </lineage>
</organism>
<evidence type="ECO:0000313" key="3">
    <source>
        <dbReference type="Proteomes" id="UP000799777"/>
    </source>
</evidence>